<evidence type="ECO:0000313" key="2">
    <source>
        <dbReference type="Proteomes" id="UP001626550"/>
    </source>
</evidence>
<dbReference type="Proteomes" id="UP001626550">
    <property type="component" value="Unassembled WGS sequence"/>
</dbReference>
<gene>
    <name evidence="1" type="ORF">Ciccas_002756</name>
</gene>
<dbReference type="AlphaFoldDB" id="A0ABD2QGX7"/>
<evidence type="ECO:0008006" key="3">
    <source>
        <dbReference type="Google" id="ProtNLM"/>
    </source>
</evidence>
<proteinExistence type="predicted"/>
<protein>
    <recommendedName>
        <fullName evidence="3">HAT C-terminal dimerisation domain-containing protein</fullName>
    </recommendedName>
</protein>
<comment type="caution">
    <text evidence="1">The sequence shown here is derived from an EMBL/GenBank/DDBJ whole genome shotgun (WGS) entry which is preliminary data.</text>
</comment>
<organism evidence="1 2">
    <name type="scientific">Cichlidogyrus casuarinus</name>
    <dbReference type="NCBI Taxonomy" id="1844966"/>
    <lineage>
        <taxon>Eukaryota</taxon>
        <taxon>Metazoa</taxon>
        <taxon>Spiralia</taxon>
        <taxon>Lophotrochozoa</taxon>
        <taxon>Platyhelminthes</taxon>
        <taxon>Monogenea</taxon>
        <taxon>Monopisthocotylea</taxon>
        <taxon>Dactylogyridea</taxon>
        <taxon>Ancyrocephalidae</taxon>
        <taxon>Cichlidogyrus</taxon>
    </lineage>
</organism>
<keyword evidence="2" id="KW-1185">Reference proteome</keyword>
<name>A0ABD2QGX7_9PLAT</name>
<reference evidence="1 2" key="1">
    <citation type="submission" date="2024-11" db="EMBL/GenBank/DDBJ databases">
        <title>Adaptive evolution of stress response genes in parasites aligns with host niche diversity.</title>
        <authorList>
            <person name="Hahn C."/>
            <person name="Resl P."/>
        </authorList>
    </citation>
    <scope>NUCLEOTIDE SEQUENCE [LARGE SCALE GENOMIC DNA]</scope>
    <source>
        <strain evidence="1">EGGRZ-B1_66</strain>
        <tissue evidence="1">Body</tissue>
    </source>
</reference>
<accession>A0ABD2QGX7</accession>
<dbReference type="EMBL" id="JBJKFK010000227">
    <property type="protein sequence ID" value="KAL3318582.1"/>
    <property type="molecule type" value="Genomic_DNA"/>
</dbReference>
<sequence>MDDEPVTTDGIASYLSAPPVKTEGLEHLRSFPSLLALSLRLNTAAALERVFSRAAELLKSNRPCK</sequence>
<evidence type="ECO:0000313" key="1">
    <source>
        <dbReference type="EMBL" id="KAL3318582.1"/>
    </source>
</evidence>